<dbReference type="Pfam" id="PF00753">
    <property type="entry name" value="Lactamase_B"/>
    <property type="match status" value="1"/>
</dbReference>
<dbReference type="AlphaFoldDB" id="A0A7W7Q6P8"/>
<dbReference type="SMART" id="SM00849">
    <property type="entry name" value="Lactamase_B"/>
    <property type="match status" value="1"/>
</dbReference>
<dbReference type="InterPro" id="IPR036866">
    <property type="entry name" value="RibonucZ/Hydroxyglut_hydro"/>
</dbReference>
<dbReference type="SUPFAM" id="SSF56281">
    <property type="entry name" value="Metallo-hydrolase/oxidoreductase"/>
    <property type="match status" value="1"/>
</dbReference>
<accession>A0A7W7Q6P8</accession>
<keyword evidence="2" id="KW-0479">Metal-binding</keyword>
<evidence type="ECO:0000256" key="2">
    <source>
        <dbReference type="ARBA" id="ARBA00022723"/>
    </source>
</evidence>
<keyword evidence="3 6" id="KW-0378">Hydrolase</keyword>
<keyword evidence="7" id="KW-1185">Reference proteome</keyword>
<feature type="domain" description="Metallo-beta-lactamase" evidence="5">
    <location>
        <begin position="56"/>
        <end position="253"/>
    </location>
</feature>
<dbReference type="PANTHER" id="PTHR42978:SF6">
    <property type="entry name" value="QUORUM-QUENCHING LACTONASE YTNP-RELATED"/>
    <property type="match status" value="1"/>
</dbReference>
<sequence>MSTRSVGAVTVTALRDARGPYVAWESAFPGASPRDWVLARSADPAAFGHDGRWLLDFRAFLVRSAAGVTLVDAGIGPAGAPAQGWAPVPGALPGALSALGVALSDVDTVVLTHLHSDHCGWAVTPSGEPMFPNARYVLHRDEVAWVTDPVASYVVRPLRAADVLQEVPGETVLSSLPSGERVTVIPTPGHTPGHQSVVVDGGGTQVVVTGDVLVHAVQLVAPSVSYVYEEDPGLARASRMALLARDAELATPHLTEPFVRARPAGTPAPRP</sequence>
<gene>
    <name evidence="6" type="ORF">FHR82_003918</name>
</gene>
<keyword evidence="4" id="KW-0862">Zinc</keyword>
<evidence type="ECO:0000313" key="6">
    <source>
        <dbReference type="EMBL" id="MBB4907676.1"/>
    </source>
</evidence>
<dbReference type="InterPro" id="IPR001279">
    <property type="entry name" value="Metallo-B-lactamas"/>
</dbReference>
<comment type="similarity">
    <text evidence="1">Belongs to the metallo-beta-lactamase superfamily.</text>
</comment>
<evidence type="ECO:0000259" key="5">
    <source>
        <dbReference type="SMART" id="SM00849"/>
    </source>
</evidence>
<protein>
    <submittedName>
        <fullName evidence="6">Glyoxylase-like metal-dependent hydrolase (Beta-lactamase superfamily II)</fullName>
    </submittedName>
</protein>
<evidence type="ECO:0000256" key="3">
    <source>
        <dbReference type="ARBA" id="ARBA00022801"/>
    </source>
</evidence>
<organism evidence="6 7">
    <name type="scientific">Actinophytocola algeriensis</name>
    <dbReference type="NCBI Taxonomy" id="1768010"/>
    <lineage>
        <taxon>Bacteria</taxon>
        <taxon>Bacillati</taxon>
        <taxon>Actinomycetota</taxon>
        <taxon>Actinomycetes</taxon>
        <taxon>Pseudonocardiales</taxon>
        <taxon>Pseudonocardiaceae</taxon>
    </lineage>
</organism>
<dbReference type="GO" id="GO:0046872">
    <property type="term" value="F:metal ion binding"/>
    <property type="evidence" value="ECO:0007669"/>
    <property type="project" value="UniProtKB-KW"/>
</dbReference>
<evidence type="ECO:0000256" key="1">
    <source>
        <dbReference type="ARBA" id="ARBA00007749"/>
    </source>
</evidence>
<dbReference type="Gene3D" id="3.60.15.10">
    <property type="entry name" value="Ribonuclease Z/Hydroxyacylglutathione hydrolase-like"/>
    <property type="match status" value="1"/>
</dbReference>
<dbReference type="PANTHER" id="PTHR42978">
    <property type="entry name" value="QUORUM-QUENCHING LACTONASE YTNP-RELATED-RELATED"/>
    <property type="match status" value="1"/>
</dbReference>
<dbReference type="Proteomes" id="UP000520767">
    <property type="component" value="Unassembled WGS sequence"/>
</dbReference>
<dbReference type="GO" id="GO:0016787">
    <property type="term" value="F:hydrolase activity"/>
    <property type="evidence" value="ECO:0007669"/>
    <property type="project" value="UniProtKB-KW"/>
</dbReference>
<evidence type="ECO:0000256" key="4">
    <source>
        <dbReference type="ARBA" id="ARBA00022833"/>
    </source>
</evidence>
<comment type="caution">
    <text evidence="6">The sequence shown here is derived from an EMBL/GenBank/DDBJ whole genome shotgun (WGS) entry which is preliminary data.</text>
</comment>
<evidence type="ECO:0000313" key="7">
    <source>
        <dbReference type="Proteomes" id="UP000520767"/>
    </source>
</evidence>
<dbReference type="EMBL" id="JACHJQ010000004">
    <property type="protein sequence ID" value="MBB4907676.1"/>
    <property type="molecule type" value="Genomic_DNA"/>
</dbReference>
<dbReference type="InterPro" id="IPR051013">
    <property type="entry name" value="MBL_superfamily_lactonases"/>
</dbReference>
<dbReference type="RefSeq" id="WP_311771168.1">
    <property type="nucleotide sequence ID" value="NZ_JACHJQ010000004.1"/>
</dbReference>
<proteinExistence type="inferred from homology"/>
<name>A0A7W7Q6P8_9PSEU</name>
<reference evidence="6 7" key="1">
    <citation type="submission" date="2020-08" db="EMBL/GenBank/DDBJ databases">
        <title>Genomic Encyclopedia of Type Strains, Phase III (KMG-III): the genomes of soil and plant-associated and newly described type strains.</title>
        <authorList>
            <person name="Whitman W."/>
        </authorList>
    </citation>
    <scope>NUCLEOTIDE SEQUENCE [LARGE SCALE GENOMIC DNA]</scope>
    <source>
        <strain evidence="6 7">CECT 8960</strain>
    </source>
</reference>